<protein>
    <submittedName>
        <fullName evidence="1">Uncharacterized protein</fullName>
    </submittedName>
</protein>
<evidence type="ECO:0000313" key="1">
    <source>
        <dbReference type="EMBL" id="EFO25688.1"/>
    </source>
</evidence>
<reference evidence="1" key="1">
    <citation type="submission" date="2012-04" db="EMBL/GenBank/DDBJ databases">
        <title>The Genome Sequence of Loa loa.</title>
        <authorList>
            <consortium name="The Broad Institute Genome Sequencing Platform"/>
            <consortium name="Broad Institute Genome Sequencing Center for Infectious Disease"/>
            <person name="Nutman T.B."/>
            <person name="Fink D.L."/>
            <person name="Russ C."/>
            <person name="Young S."/>
            <person name="Zeng Q."/>
            <person name="Gargeya S."/>
            <person name="Alvarado L."/>
            <person name="Berlin A."/>
            <person name="Chapman S.B."/>
            <person name="Chen Z."/>
            <person name="Freedman E."/>
            <person name="Gellesch M."/>
            <person name="Goldberg J."/>
            <person name="Griggs A."/>
            <person name="Gujja S."/>
            <person name="Heilman E.R."/>
            <person name="Heiman D."/>
            <person name="Howarth C."/>
            <person name="Mehta T."/>
            <person name="Neiman D."/>
            <person name="Pearson M."/>
            <person name="Roberts A."/>
            <person name="Saif S."/>
            <person name="Shea T."/>
            <person name="Shenoy N."/>
            <person name="Sisk P."/>
            <person name="Stolte C."/>
            <person name="Sykes S."/>
            <person name="White J."/>
            <person name="Yandava C."/>
            <person name="Haas B."/>
            <person name="Henn M.R."/>
            <person name="Nusbaum C."/>
            <person name="Birren B."/>
        </authorList>
    </citation>
    <scope>NUCLEOTIDE SEQUENCE [LARGE SCALE GENOMIC DNA]</scope>
</reference>
<dbReference type="GeneID" id="9940186"/>
<dbReference type="CTD" id="9940186"/>
<dbReference type="EMBL" id="JH712090">
    <property type="protein sequence ID" value="EFO25688.1"/>
    <property type="molecule type" value="Genomic_DNA"/>
</dbReference>
<proteinExistence type="predicted"/>
<dbReference type="InParanoid" id="A0A1S0U5S5"/>
<dbReference type="KEGG" id="loa:LOAG_02802"/>
<gene>
    <name evidence="1" type="ORF">LOAG_02802</name>
</gene>
<dbReference type="RefSeq" id="XP_003138387.1">
    <property type="nucleotide sequence ID" value="XM_003138339.1"/>
</dbReference>
<dbReference type="AlphaFoldDB" id="A0A1S0U5S5"/>
<name>A0A1S0U5S5_LOALO</name>
<sequence length="117" mass="13303">MAEHSKTLYQKHLHDKKATNELRVAFSDGEKVEKLQSTSISGGWSSRKMLKSSNYSRIDLFAGSYSILLQNYGKEIADELCEHTVLITILQDIDIIKLANYKLQAMTTEVVMYTSKI</sequence>
<accession>A0A1S0U5S5</accession>
<organism evidence="1">
    <name type="scientific">Loa loa</name>
    <name type="common">Eye worm</name>
    <name type="synonym">Filaria loa</name>
    <dbReference type="NCBI Taxonomy" id="7209"/>
    <lineage>
        <taxon>Eukaryota</taxon>
        <taxon>Metazoa</taxon>
        <taxon>Ecdysozoa</taxon>
        <taxon>Nematoda</taxon>
        <taxon>Chromadorea</taxon>
        <taxon>Rhabditida</taxon>
        <taxon>Spirurina</taxon>
        <taxon>Spiruromorpha</taxon>
        <taxon>Filarioidea</taxon>
        <taxon>Onchocercidae</taxon>
        <taxon>Loa</taxon>
    </lineage>
</organism>